<evidence type="ECO:0000256" key="6">
    <source>
        <dbReference type="SAM" id="Phobius"/>
    </source>
</evidence>
<dbReference type="PANTHER" id="PTHR43791">
    <property type="entry name" value="PERMEASE-RELATED"/>
    <property type="match status" value="1"/>
</dbReference>
<feature type="transmembrane region" description="Helical" evidence="6">
    <location>
        <begin position="406"/>
        <end position="425"/>
    </location>
</feature>
<feature type="transmembrane region" description="Helical" evidence="6">
    <location>
        <begin position="118"/>
        <end position="138"/>
    </location>
</feature>
<dbReference type="InterPro" id="IPR011701">
    <property type="entry name" value="MFS"/>
</dbReference>
<evidence type="ECO:0000313" key="9">
    <source>
        <dbReference type="Proteomes" id="UP001358417"/>
    </source>
</evidence>
<evidence type="ECO:0000256" key="3">
    <source>
        <dbReference type="ARBA" id="ARBA00022692"/>
    </source>
</evidence>
<dbReference type="FunFam" id="1.20.1250.20:FF:000068">
    <property type="entry name" value="MFS general substrate transporter"/>
    <property type="match status" value="1"/>
</dbReference>
<dbReference type="Gene3D" id="1.20.1250.20">
    <property type="entry name" value="MFS general substrate transporter like domains"/>
    <property type="match status" value="2"/>
</dbReference>
<keyword evidence="9" id="KW-1185">Reference proteome</keyword>
<feature type="transmembrane region" description="Helical" evidence="6">
    <location>
        <begin position="48"/>
        <end position="65"/>
    </location>
</feature>
<dbReference type="SUPFAM" id="SSF103473">
    <property type="entry name" value="MFS general substrate transporter"/>
    <property type="match status" value="1"/>
</dbReference>
<keyword evidence="5 6" id="KW-0472">Membrane</keyword>
<evidence type="ECO:0000313" key="8">
    <source>
        <dbReference type="EMBL" id="KAK5061501.1"/>
    </source>
</evidence>
<dbReference type="Pfam" id="PF07690">
    <property type="entry name" value="MFS_1"/>
    <property type="match status" value="1"/>
</dbReference>
<dbReference type="Proteomes" id="UP001358417">
    <property type="component" value="Unassembled WGS sequence"/>
</dbReference>
<evidence type="ECO:0000256" key="1">
    <source>
        <dbReference type="ARBA" id="ARBA00004141"/>
    </source>
</evidence>
<dbReference type="EMBL" id="JAVRRD010000003">
    <property type="protein sequence ID" value="KAK5061501.1"/>
    <property type="molecule type" value="Genomic_DNA"/>
</dbReference>
<keyword evidence="3 6" id="KW-0812">Transmembrane</keyword>
<dbReference type="GO" id="GO:0016020">
    <property type="term" value="C:membrane"/>
    <property type="evidence" value="ECO:0007669"/>
    <property type="project" value="UniProtKB-SubCell"/>
</dbReference>
<evidence type="ECO:0000256" key="5">
    <source>
        <dbReference type="ARBA" id="ARBA00023136"/>
    </source>
</evidence>
<protein>
    <recommendedName>
        <fullName evidence="7">Major facilitator superfamily (MFS) profile domain-containing protein</fullName>
    </recommendedName>
</protein>
<name>A0AAV9NNF4_9EURO</name>
<feature type="transmembrane region" description="Helical" evidence="6">
    <location>
        <begin position="178"/>
        <end position="199"/>
    </location>
</feature>
<feature type="transmembrane region" description="Helical" evidence="6">
    <location>
        <begin position="320"/>
        <end position="337"/>
    </location>
</feature>
<keyword evidence="4 6" id="KW-1133">Transmembrane helix</keyword>
<evidence type="ECO:0000256" key="2">
    <source>
        <dbReference type="ARBA" id="ARBA00022448"/>
    </source>
</evidence>
<dbReference type="InterPro" id="IPR036259">
    <property type="entry name" value="MFS_trans_sf"/>
</dbReference>
<dbReference type="InterPro" id="IPR020846">
    <property type="entry name" value="MFS_dom"/>
</dbReference>
<evidence type="ECO:0000256" key="4">
    <source>
        <dbReference type="ARBA" id="ARBA00022989"/>
    </source>
</evidence>
<gene>
    <name evidence="8" type="ORF">LTR84_008045</name>
</gene>
<keyword evidence="2" id="KW-0813">Transport</keyword>
<comment type="caution">
    <text evidence="8">The sequence shown here is derived from an EMBL/GenBank/DDBJ whole genome shotgun (WGS) entry which is preliminary data.</text>
</comment>
<evidence type="ECO:0000259" key="7">
    <source>
        <dbReference type="PROSITE" id="PS50850"/>
    </source>
</evidence>
<proteinExistence type="predicted"/>
<feature type="transmembrane region" description="Helical" evidence="6">
    <location>
        <begin position="369"/>
        <end position="385"/>
    </location>
</feature>
<reference evidence="8 9" key="1">
    <citation type="submission" date="2023-08" db="EMBL/GenBank/DDBJ databases">
        <title>Black Yeasts Isolated from many extreme environments.</title>
        <authorList>
            <person name="Coleine C."/>
            <person name="Stajich J.E."/>
            <person name="Selbmann L."/>
        </authorList>
    </citation>
    <scope>NUCLEOTIDE SEQUENCE [LARGE SCALE GENOMIC DNA]</scope>
    <source>
        <strain evidence="8 9">CCFEE 5792</strain>
    </source>
</reference>
<accession>A0AAV9NNF4</accession>
<dbReference type="GO" id="GO:0022857">
    <property type="term" value="F:transmembrane transporter activity"/>
    <property type="evidence" value="ECO:0007669"/>
    <property type="project" value="InterPro"/>
</dbReference>
<sequence length="496" mass="55087">MGHSSEVEVPIEGPVSKEHNVEMVESGSTSSQDIGYDAKATAKLIRKIDWVLLPFLALLYLLSFLDRTNIGNARLAGLEKELGMKGLDYNIALAIFFPFYVAVEPVSNLMLKKTRPSLWIPSIMVAWGICTTLMGLVHNFGGLLAARAALGIAEGGLFPGVTYYITLWYRRHECGFRMAIFFSAATAAGAFGGLLARGIVELDGVGGKSGWAWIFILEGLATFFIAILAFFVMHDYPSTAKFLTTEERNEVTRRLEHDRSSLADEFDLKYFWHAVKDWKIWVHMFITIGIYTPLYSYSLFLPTIVKTLGYTNNTAQLMTVPPYIVACFCTLTGGWAADRLKTRGVFMIGFSLVAILGLVLLLASQNPHVKYSGCFFFAMGIYPNVPQGVAWNGNNIGGSVKRGVGIAMHVGFGNLGGAIAGFIYLSKDSPKFRNGHAILIGMISMSICLQTFMTLYLRRENARRDREYKSPSEYSAQDRHAEREKGDNATFFRYTL</sequence>
<dbReference type="PANTHER" id="PTHR43791:SF57">
    <property type="entry name" value="MAJOR FACILITATOR SUPERFAMILY (MFS) PROFILE DOMAIN-CONTAINING PROTEIN"/>
    <property type="match status" value="1"/>
</dbReference>
<feature type="domain" description="Major facilitator superfamily (MFS) profile" evidence="7">
    <location>
        <begin position="52"/>
        <end position="462"/>
    </location>
</feature>
<dbReference type="RefSeq" id="XP_064710598.1">
    <property type="nucleotide sequence ID" value="XM_064851595.1"/>
</dbReference>
<comment type="subcellular location">
    <subcellularLocation>
        <location evidence="1">Membrane</location>
        <topology evidence="1">Multi-pass membrane protein</topology>
    </subcellularLocation>
</comment>
<feature type="transmembrane region" description="Helical" evidence="6">
    <location>
        <begin position="344"/>
        <end position="363"/>
    </location>
</feature>
<feature type="transmembrane region" description="Helical" evidence="6">
    <location>
        <begin position="280"/>
        <end position="300"/>
    </location>
</feature>
<dbReference type="AlphaFoldDB" id="A0AAV9NNF4"/>
<dbReference type="GeneID" id="89976210"/>
<feature type="transmembrane region" description="Helical" evidence="6">
    <location>
        <begin position="144"/>
        <end position="166"/>
    </location>
</feature>
<feature type="transmembrane region" description="Helical" evidence="6">
    <location>
        <begin position="91"/>
        <end position="111"/>
    </location>
</feature>
<dbReference type="PROSITE" id="PS50850">
    <property type="entry name" value="MFS"/>
    <property type="match status" value="1"/>
</dbReference>
<feature type="transmembrane region" description="Helical" evidence="6">
    <location>
        <begin position="437"/>
        <end position="457"/>
    </location>
</feature>
<feature type="transmembrane region" description="Helical" evidence="6">
    <location>
        <begin position="211"/>
        <end position="233"/>
    </location>
</feature>
<organism evidence="8 9">
    <name type="scientific">Exophiala bonariae</name>
    <dbReference type="NCBI Taxonomy" id="1690606"/>
    <lineage>
        <taxon>Eukaryota</taxon>
        <taxon>Fungi</taxon>
        <taxon>Dikarya</taxon>
        <taxon>Ascomycota</taxon>
        <taxon>Pezizomycotina</taxon>
        <taxon>Eurotiomycetes</taxon>
        <taxon>Chaetothyriomycetidae</taxon>
        <taxon>Chaetothyriales</taxon>
        <taxon>Herpotrichiellaceae</taxon>
        <taxon>Exophiala</taxon>
    </lineage>
</organism>
<dbReference type="FunFam" id="1.20.1250.20:FF:000034">
    <property type="entry name" value="MFS general substrate transporter"/>
    <property type="match status" value="1"/>
</dbReference>